<evidence type="ECO:0000256" key="1">
    <source>
        <dbReference type="PROSITE-ProRule" id="PRU00339"/>
    </source>
</evidence>
<protein>
    <submittedName>
        <fullName evidence="2">Tetratricopeptide repeat protein</fullName>
    </submittedName>
</protein>
<evidence type="ECO:0000313" key="2">
    <source>
        <dbReference type="EMBL" id="MFD2907225.1"/>
    </source>
</evidence>
<evidence type="ECO:0000313" key="3">
    <source>
        <dbReference type="Proteomes" id="UP001597549"/>
    </source>
</evidence>
<dbReference type="Proteomes" id="UP001597549">
    <property type="component" value="Unassembled WGS sequence"/>
</dbReference>
<dbReference type="SMART" id="SM00028">
    <property type="entry name" value="TPR"/>
    <property type="match status" value="1"/>
</dbReference>
<sequence>MLFLTFIFHKLNANEPPLYGAITYLLISISLRNFVPKSHREGLKLTNEHKFENAIEKFKNSYNFFTEYNWIDKYRFVTLLSSSKMNYREMALCNIAFCYSQIGNGQKAIEYYKKTLSEFPRNNLAQAGLKMLTSIENK</sequence>
<proteinExistence type="predicted"/>
<name>A0ABW5Z3S8_9FLAO</name>
<gene>
    <name evidence="2" type="ORF">ACFSX9_00610</name>
</gene>
<dbReference type="InterPro" id="IPR019734">
    <property type="entry name" value="TPR_rpt"/>
</dbReference>
<keyword evidence="1" id="KW-0802">TPR repeat</keyword>
<feature type="repeat" description="TPR" evidence="1">
    <location>
        <begin position="89"/>
        <end position="122"/>
    </location>
</feature>
<keyword evidence="3" id="KW-1185">Reference proteome</keyword>
<comment type="caution">
    <text evidence="2">The sequence shown here is derived from an EMBL/GenBank/DDBJ whole genome shotgun (WGS) entry which is preliminary data.</text>
</comment>
<organism evidence="2 3">
    <name type="scientific">Flavobacterium ardleyense</name>
    <dbReference type="NCBI Taxonomy" id="2038737"/>
    <lineage>
        <taxon>Bacteria</taxon>
        <taxon>Pseudomonadati</taxon>
        <taxon>Bacteroidota</taxon>
        <taxon>Flavobacteriia</taxon>
        <taxon>Flavobacteriales</taxon>
        <taxon>Flavobacteriaceae</taxon>
        <taxon>Flavobacterium</taxon>
    </lineage>
</organism>
<reference evidence="3" key="1">
    <citation type="journal article" date="2019" name="Int. J. Syst. Evol. Microbiol.">
        <title>The Global Catalogue of Microorganisms (GCM) 10K type strain sequencing project: providing services to taxonomists for standard genome sequencing and annotation.</title>
        <authorList>
            <consortium name="The Broad Institute Genomics Platform"/>
            <consortium name="The Broad Institute Genome Sequencing Center for Infectious Disease"/>
            <person name="Wu L."/>
            <person name="Ma J."/>
        </authorList>
    </citation>
    <scope>NUCLEOTIDE SEQUENCE [LARGE SCALE GENOMIC DNA]</scope>
    <source>
        <strain evidence="3">KCTC 52644</strain>
    </source>
</reference>
<dbReference type="Gene3D" id="1.25.40.10">
    <property type="entry name" value="Tetratricopeptide repeat domain"/>
    <property type="match status" value="1"/>
</dbReference>
<accession>A0ABW5Z3S8</accession>
<dbReference type="EMBL" id="JBHUOL010000003">
    <property type="protein sequence ID" value="MFD2907225.1"/>
    <property type="molecule type" value="Genomic_DNA"/>
</dbReference>
<dbReference type="PROSITE" id="PS50005">
    <property type="entry name" value="TPR"/>
    <property type="match status" value="1"/>
</dbReference>
<dbReference type="InterPro" id="IPR011990">
    <property type="entry name" value="TPR-like_helical_dom_sf"/>
</dbReference>
<dbReference type="SUPFAM" id="SSF48452">
    <property type="entry name" value="TPR-like"/>
    <property type="match status" value="1"/>
</dbReference>